<dbReference type="EMBL" id="JAOYFB010000036">
    <property type="protein sequence ID" value="KAK4019434.1"/>
    <property type="molecule type" value="Genomic_DNA"/>
</dbReference>
<dbReference type="Proteomes" id="UP001234178">
    <property type="component" value="Unassembled WGS sequence"/>
</dbReference>
<protein>
    <submittedName>
        <fullName evidence="1">Uncharacterized protein</fullName>
    </submittedName>
</protein>
<evidence type="ECO:0000313" key="1">
    <source>
        <dbReference type="EMBL" id="KAK4019434.1"/>
    </source>
</evidence>
<keyword evidence="2" id="KW-1185">Reference proteome</keyword>
<organism evidence="1 2">
    <name type="scientific">Daphnia magna</name>
    <dbReference type="NCBI Taxonomy" id="35525"/>
    <lineage>
        <taxon>Eukaryota</taxon>
        <taxon>Metazoa</taxon>
        <taxon>Ecdysozoa</taxon>
        <taxon>Arthropoda</taxon>
        <taxon>Crustacea</taxon>
        <taxon>Branchiopoda</taxon>
        <taxon>Diplostraca</taxon>
        <taxon>Cladocera</taxon>
        <taxon>Anomopoda</taxon>
        <taxon>Daphniidae</taxon>
        <taxon>Daphnia</taxon>
    </lineage>
</organism>
<evidence type="ECO:0000313" key="2">
    <source>
        <dbReference type="Proteomes" id="UP001234178"/>
    </source>
</evidence>
<comment type="caution">
    <text evidence="1">The sequence shown here is derived from an EMBL/GenBank/DDBJ whole genome shotgun (WGS) entry which is preliminary data.</text>
</comment>
<proteinExistence type="predicted"/>
<accession>A0ABR0A389</accession>
<sequence>MQELYVEECWLTEKTLTKRKGWRNPAASMGDITDVGLEQARVFLEQNTVPNGFIYLVMADVGMGHAFSSASRHRRPLGLQNGNYDLWVYTPVYQVWSQFKANTTHKESDTVTGGR</sequence>
<reference evidence="1 2" key="1">
    <citation type="journal article" date="2023" name="Nucleic Acids Res.">
        <title>The hologenome of Daphnia magna reveals possible DNA methylation and microbiome-mediated evolution of the host genome.</title>
        <authorList>
            <person name="Chaturvedi A."/>
            <person name="Li X."/>
            <person name="Dhandapani V."/>
            <person name="Marshall H."/>
            <person name="Kissane S."/>
            <person name="Cuenca-Cambronero M."/>
            <person name="Asole G."/>
            <person name="Calvet F."/>
            <person name="Ruiz-Romero M."/>
            <person name="Marangio P."/>
            <person name="Guigo R."/>
            <person name="Rago D."/>
            <person name="Mirbahai L."/>
            <person name="Eastwood N."/>
            <person name="Colbourne J.K."/>
            <person name="Zhou J."/>
            <person name="Mallon E."/>
            <person name="Orsini L."/>
        </authorList>
    </citation>
    <scope>NUCLEOTIDE SEQUENCE [LARGE SCALE GENOMIC DNA]</scope>
    <source>
        <strain evidence="1">LRV0_1</strain>
    </source>
</reference>
<gene>
    <name evidence="1" type="ORF">OUZ56_001454</name>
</gene>
<name>A0ABR0A389_9CRUS</name>